<evidence type="ECO:0000256" key="3">
    <source>
        <dbReference type="SAM" id="Phobius"/>
    </source>
</evidence>
<protein>
    <submittedName>
        <fullName evidence="4">Uncharacterized protein</fullName>
    </submittedName>
</protein>
<gene>
    <name evidence="4" type="ORF">GLOINDRAFT_147360</name>
</gene>
<keyword evidence="3" id="KW-0472">Membrane</keyword>
<feature type="compositionally biased region" description="Low complexity" evidence="2">
    <location>
        <begin position="407"/>
        <end position="419"/>
    </location>
</feature>
<feature type="region of interest" description="Disordered" evidence="2">
    <location>
        <begin position="1047"/>
        <end position="1084"/>
    </location>
</feature>
<proteinExistence type="predicted"/>
<reference evidence="4" key="1">
    <citation type="submission" date="2013-07" db="EMBL/GenBank/DDBJ databases">
        <title>The genome of an arbuscular mycorrhizal fungus provides insights into the evolution of the oldest plant symbiosis.</title>
        <authorList>
            <consortium name="DOE Joint Genome Institute"/>
            <person name="Tisserant E."/>
            <person name="Malbreil M."/>
            <person name="Kuo A."/>
            <person name="Kohler A."/>
            <person name="Symeonidi A."/>
            <person name="Balestrini R."/>
            <person name="Charron P."/>
            <person name="Duensing N."/>
            <person name="Frei-dit-Frey N."/>
            <person name="Gianinazzi-Pearson V."/>
            <person name="Gilbert B."/>
            <person name="Handa Y."/>
            <person name="Hijri M."/>
            <person name="Kaul R."/>
            <person name="Kawaguchi M."/>
            <person name="Krajinski F."/>
            <person name="Lammers P."/>
            <person name="Lapierre D."/>
            <person name="Masclaux F.G."/>
            <person name="Murat C."/>
            <person name="Morin E."/>
            <person name="Ndikumana S."/>
            <person name="Pagni M."/>
            <person name="Petitpierre D."/>
            <person name="Requena N."/>
            <person name="Rosikiewicz P."/>
            <person name="Riley R."/>
            <person name="Saito K."/>
            <person name="San Clemente H."/>
            <person name="Shapiro H."/>
            <person name="van Tuinen D."/>
            <person name="Becard G."/>
            <person name="Bonfante P."/>
            <person name="Paszkowski U."/>
            <person name="Shachar-Hill Y."/>
            <person name="Young J.P."/>
            <person name="Sanders I.R."/>
            <person name="Henrissat B."/>
            <person name="Rensing S.A."/>
            <person name="Grigoriev I.V."/>
            <person name="Corradi N."/>
            <person name="Roux C."/>
            <person name="Martin F."/>
        </authorList>
    </citation>
    <scope>NUCLEOTIDE SEQUENCE</scope>
    <source>
        <strain evidence="4">DAOM 197198</strain>
    </source>
</reference>
<keyword evidence="3" id="KW-1133">Transmembrane helix</keyword>
<keyword evidence="1" id="KW-0175">Coiled coil</keyword>
<evidence type="ECO:0000256" key="1">
    <source>
        <dbReference type="SAM" id="Coils"/>
    </source>
</evidence>
<keyword evidence="3" id="KW-0812">Transmembrane</keyword>
<feature type="coiled-coil region" evidence="1">
    <location>
        <begin position="476"/>
        <end position="533"/>
    </location>
</feature>
<evidence type="ECO:0000256" key="2">
    <source>
        <dbReference type="SAM" id="MobiDB-lite"/>
    </source>
</evidence>
<dbReference type="AlphaFoldDB" id="U9UQB7"/>
<name>U9UQB7_RHIID</name>
<dbReference type="EMBL" id="KI279827">
    <property type="protein sequence ID" value="ESA17796.1"/>
    <property type="molecule type" value="Genomic_DNA"/>
</dbReference>
<feature type="transmembrane region" description="Helical" evidence="3">
    <location>
        <begin position="61"/>
        <end position="82"/>
    </location>
</feature>
<sequence length="1084" mass="127211">MSSNTIISETRFKEYNEILKLLADKNSLIYNYVLHKINRLMEDSISRPNERIEDVKGMVSLYRVFLSFKIILNFGFFFYLVIDFAIKAAKHLSDHKWECYDESTIAQLELFLNVMSSVLYVLSQSVEMINTEIRTSFYKSLAKFWSTYRNTYRNTKFINANVIFRLREIRNCLRKIKDDQSNLDIFVSTSSKVLETVVNVVNSEYFSALSSLTDVLDFEYSAGKWYNDWREMHEKYFTLRQQPNLEHIKNFSKKLFKLSIKEFERVKEKNTSYRNIEYKVLKSGGELLGYSLPDNIDTLLIGYLHLIQRILEEFFPQIKKYIKKIIPFCNEIIETHVKKQLTFKAVEVLYVIKEKTTKQEFKEEIESKFNSWSISSDPTTSSTNISSRPLSSCSTYSTRSTYTIHSTHSTHSIDSTHLTPPNSPGEKTRRLSFSKKLITTLTNPQKEHQQQRKQIKQIVEGVNKLFEERRKIDEHINDINERYSKLSNNKRNKSVEDIFSELIEIFEEKRKEIERKEIERKEIERKENERKLQIEYIVSLRGKAIDEQILMKLKEMLKEESERKDEIEPILSKLKEILEGIRDGSEVRSILMELKEILERNIEEEPNFEEVSSIGESSIEEVPTIEVEDTDGTNNNEVEENNDAESEKIEVVKENIFKRQNLYIDIFDNFEANIDVDETLNHQKYLDNDVIISNNAVVKDIIDVNDDNMNDVNDAKEVKDLLQYCNHNFIEEFDDALYLDNYEVIFDVDEILIHQKHLDDNVFISNNAVVKDTKDVNNDAKDIKDLLQYCNHNLIEEFDDALYLDNYEVIFDVDEILNHQKHLDDNVFISNGTVVKDVNDVKDLSKISENQYYYYKLIEEFDDSLYLDNYEVIFDIDEILKHQNYLDDVVISDNAVKIATDLNDANDANDANDTKTLFNISTKNYLYNCYNVAGELVDELCLDDYEINGEEMPPPPPYSEKDDENLIALKELLPSPYNEYDISTLKNMLPPDYNKLDKVTIVNVIQNNYIINIQQGKNNVEDDDPSWYKTFKKIIKEVENIVDKAAKAHQAAVENEKKRRLSSNPSKPKLSEEDREQMNALFET</sequence>
<feature type="region of interest" description="Disordered" evidence="2">
    <location>
        <begin position="407"/>
        <end position="429"/>
    </location>
</feature>
<feature type="region of interest" description="Disordered" evidence="2">
    <location>
        <begin position="372"/>
        <end position="395"/>
    </location>
</feature>
<dbReference type="VEuPathDB" id="FungiDB:RhiirFUN_025791"/>
<accession>U9UQB7</accession>
<organism evidence="4">
    <name type="scientific">Rhizophagus irregularis (strain DAOM 181602 / DAOM 197198 / MUCL 43194)</name>
    <name type="common">Arbuscular mycorrhizal fungus</name>
    <name type="synonym">Glomus intraradices</name>
    <dbReference type="NCBI Taxonomy" id="747089"/>
    <lineage>
        <taxon>Eukaryota</taxon>
        <taxon>Fungi</taxon>
        <taxon>Fungi incertae sedis</taxon>
        <taxon>Mucoromycota</taxon>
        <taxon>Glomeromycotina</taxon>
        <taxon>Glomeromycetes</taxon>
        <taxon>Glomerales</taxon>
        <taxon>Glomeraceae</taxon>
        <taxon>Rhizophagus</taxon>
    </lineage>
</organism>
<dbReference type="HOGENOM" id="CLU_010002_0_0_1"/>
<evidence type="ECO:0000313" key="4">
    <source>
        <dbReference type="EMBL" id="ESA17796.1"/>
    </source>
</evidence>